<sequence length="227" mass="25197">MGNFLASFKFCSLSVLNFRIQDELKRKLITEDDFPWEIPSSSSSVDFGDGGERKEGLKYVGGVDISFLKEDPSIACGTLVVLELDSLNVVYDDFSVDMLHIPYVPGFLAFREVPILLKLLEKMKKNAHPFYPQLLMVDGNGILHPRGQSPINTGEIGFTSLGMLLTIPVLLEAESSLINAFLAFVASNAMVATGYSLQIHIARFFVANFTNMRCSCYLRSNEVLARV</sequence>
<dbReference type="Proteomes" id="UP000813463">
    <property type="component" value="Chromosome 1"/>
</dbReference>
<keyword evidence="4" id="KW-0255">Endonuclease</keyword>
<evidence type="ECO:0000256" key="5">
    <source>
        <dbReference type="ARBA" id="ARBA00022801"/>
    </source>
</evidence>
<reference evidence="6" key="1">
    <citation type="journal article" date="2021" name="Nat. Commun.">
        <title>Genomic analyses provide insights into spinach domestication and the genetic basis of agronomic traits.</title>
        <authorList>
            <person name="Cai X."/>
            <person name="Sun X."/>
            <person name="Xu C."/>
            <person name="Sun H."/>
            <person name="Wang X."/>
            <person name="Ge C."/>
            <person name="Zhang Z."/>
            <person name="Wang Q."/>
            <person name="Fei Z."/>
            <person name="Jiao C."/>
            <person name="Wang Q."/>
        </authorList>
    </citation>
    <scope>NUCLEOTIDE SEQUENCE [LARGE SCALE GENOMIC DNA]</scope>
    <source>
        <strain evidence="6">cv. Varoflay</strain>
    </source>
</reference>
<dbReference type="RefSeq" id="XP_056697625.1">
    <property type="nucleotide sequence ID" value="XM_056841647.1"/>
</dbReference>
<reference evidence="7" key="2">
    <citation type="submission" date="2025-08" db="UniProtKB">
        <authorList>
            <consortium name="RefSeq"/>
        </authorList>
    </citation>
    <scope>IDENTIFICATION</scope>
    <source>
        <tissue evidence="7">Leaf</tissue>
    </source>
</reference>
<dbReference type="InterPro" id="IPR007581">
    <property type="entry name" value="Endonuclease-V"/>
</dbReference>
<dbReference type="PANTHER" id="PTHR28511">
    <property type="entry name" value="ENDONUCLEASE V"/>
    <property type="match status" value="1"/>
</dbReference>
<dbReference type="Gene3D" id="3.30.2170.10">
    <property type="entry name" value="archaeoglobus fulgidus dsm 4304 superfamily"/>
    <property type="match status" value="1"/>
</dbReference>
<evidence type="ECO:0000313" key="6">
    <source>
        <dbReference type="Proteomes" id="UP000813463"/>
    </source>
</evidence>
<keyword evidence="6" id="KW-1185">Reference proteome</keyword>
<comment type="subcellular location">
    <subcellularLocation>
        <location evidence="1">Cytoplasm</location>
    </subcellularLocation>
</comment>
<protein>
    <submittedName>
        <fullName evidence="7">Uncharacterized protein isoform X2</fullName>
    </submittedName>
</protein>
<evidence type="ECO:0000256" key="1">
    <source>
        <dbReference type="ARBA" id="ARBA00004496"/>
    </source>
</evidence>
<dbReference type="Pfam" id="PF04493">
    <property type="entry name" value="Endonuclease_5"/>
    <property type="match status" value="1"/>
</dbReference>
<keyword evidence="5" id="KW-0378">Hydrolase</keyword>
<organism evidence="6 7">
    <name type="scientific">Spinacia oleracea</name>
    <name type="common">Spinach</name>
    <dbReference type="NCBI Taxonomy" id="3562"/>
    <lineage>
        <taxon>Eukaryota</taxon>
        <taxon>Viridiplantae</taxon>
        <taxon>Streptophyta</taxon>
        <taxon>Embryophyta</taxon>
        <taxon>Tracheophyta</taxon>
        <taxon>Spermatophyta</taxon>
        <taxon>Magnoliopsida</taxon>
        <taxon>eudicotyledons</taxon>
        <taxon>Gunneridae</taxon>
        <taxon>Pentapetalae</taxon>
        <taxon>Caryophyllales</taxon>
        <taxon>Chenopodiaceae</taxon>
        <taxon>Chenopodioideae</taxon>
        <taxon>Anserineae</taxon>
        <taxon>Spinacia</taxon>
    </lineage>
</organism>
<dbReference type="PANTHER" id="PTHR28511:SF1">
    <property type="entry name" value="ENDONUCLEASE V"/>
    <property type="match status" value="1"/>
</dbReference>
<name>A0ABM3RPX4_SPIOL</name>
<dbReference type="GeneID" id="110783931"/>
<evidence type="ECO:0000313" key="7">
    <source>
        <dbReference type="RefSeq" id="XP_056697625.1"/>
    </source>
</evidence>
<evidence type="ECO:0000256" key="3">
    <source>
        <dbReference type="ARBA" id="ARBA00022722"/>
    </source>
</evidence>
<proteinExistence type="predicted"/>
<keyword evidence="2" id="KW-0963">Cytoplasm</keyword>
<evidence type="ECO:0000256" key="4">
    <source>
        <dbReference type="ARBA" id="ARBA00022759"/>
    </source>
</evidence>
<evidence type="ECO:0000256" key="2">
    <source>
        <dbReference type="ARBA" id="ARBA00022490"/>
    </source>
</evidence>
<accession>A0ABM3RPX4</accession>
<keyword evidence="3" id="KW-0540">Nuclease</keyword>
<gene>
    <name evidence="7" type="primary">LOC110783931</name>
</gene>